<feature type="domain" description="PAS" evidence="13">
    <location>
        <begin position="400"/>
        <end position="473"/>
    </location>
</feature>
<dbReference type="Pfam" id="PF00512">
    <property type="entry name" value="HisKA"/>
    <property type="match status" value="1"/>
</dbReference>
<dbReference type="SUPFAM" id="SSF55785">
    <property type="entry name" value="PYP-like sensor domain (PAS domain)"/>
    <property type="match status" value="4"/>
</dbReference>
<name>A0A6V8MK04_9BACT</name>
<dbReference type="PROSITE" id="PS50113">
    <property type="entry name" value="PAC"/>
    <property type="match status" value="3"/>
</dbReference>
<feature type="domain" description="PAS" evidence="13">
    <location>
        <begin position="273"/>
        <end position="343"/>
    </location>
</feature>
<dbReference type="Gene3D" id="3.30.450.20">
    <property type="entry name" value="PAS domain"/>
    <property type="match status" value="4"/>
</dbReference>
<sequence length="906" mass="98475">MQALLEAMPHPVYLKGDDGSYCDCNERFGALLELTRNQILGRLPSQLDSPHDDIVQALAKARPSADPRCPGQVLPVRSAAGGTCTLFFIEAHLVDDRGGCHGLVGIIPDLTEQTLAKEEQQLQATMLEDEIAKHQQVAEALRQREKMLSLVINAVPQNIFWKDTNLVYAGCNDAFARAAGLPTPDAVVGKTDYDFPWSPEEAEAYRRDDREVMRLDRAKYHLTETQLQADGSLLTVDTTKIPLHGDAGCVVGVLGVYEDISQRTEVERRLKESEERLSVIFEASQVGIVLVNPDGRISFANRRMAEMFGLPLDEVLGTQYVSWLHPSEEGEGSSLAARLIAGQVSSVAVERHYRRRDGSDFWGYLSGRRLETGDGSLRALVGCIADVTELKASQSALQREKERLAVTLRSIGDGVITVDTAGKVVLINRMAEELCGYRQEEAAGLPLDQVFRVVEERSRVPKENSIARVLTTGEVVEQSGLGVLVARDGTERSIVSKTAPILDRNQAIPGVVLVFSDITERRGIEEELFKARKLESLGILAGGIAHDFNNLLTGIMGNIALSRATLPDEHQAAVFLDRARKGAEQSKALTQQLLTFSKGGAPVKKLTSISQVLTDSATFALRGSNVRCDFDIAPDLWPAEIDTGQMSQVISNLVINADQAMPEGGTILIRAENVLPLDAEESQHRIRITFKDTGVGIGTDDLSRIYDPYFSTKATGNGLGLATVYAIIKNHDGEIRVFSRRGHGTTFAITLPAQDGPAPEPPPELPKAPLAPANDGGRILLMDDEDAIREMAKAALTMFGYHAVVVSDGEELLEVYARELAAGHRFAAVIMDLTIPGGMGGKEAVKKLLELDPDAVAVASSGYSEDLVMAKYRQFGFAGAVSKPYSLHDLEATLKEIIVRTRGEGA</sequence>
<keyword evidence="6" id="KW-0418">Kinase</keyword>
<dbReference type="Pfam" id="PF02518">
    <property type="entry name" value="HATPase_c"/>
    <property type="match status" value="1"/>
</dbReference>
<feature type="domain" description="Histidine kinase" evidence="11">
    <location>
        <begin position="543"/>
        <end position="755"/>
    </location>
</feature>
<evidence type="ECO:0000256" key="9">
    <source>
        <dbReference type="PROSITE-ProRule" id="PRU00169"/>
    </source>
</evidence>
<feature type="coiled-coil region" evidence="10">
    <location>
        <begin position="117"/>
        <end position="144"/>
    </location>
</feature>
<dbReference type="SUPFAM" id="SSF55874">
    <property type="entry name" value="ATPase domain of HSP90 chaperone/DNA topoisomerase II/histidine kinase"/>
    <property type="match status" value="1"/>
</dbReference>
<dbReference type="EMBL" id="BLXX01000006">
    <property type="protein sequence ID" value="GFO60083.1"/>
    <property type="molecule type" value="Genomic_DNA"/>
</dbReference>
<dbReference type="SMART" id="SM00086">
    <property type="entry name" value="PAC"/>
    <property type="match status" value="3"/>
</dbReference>
<dbReference type="CDD" id="cd00130">
    <property type="entry name" value="PAS"/>
    <property type="match status" value="3"/>
</dbReference>
<dbReference type="Gene3D" id="1.10.287.130">
    <property type="match status" value="1"/>
</dbReference>
<evidence type="ECO:0000256" key="3">
    <source>
        <dbReference type="ARBA" id="ARBA00022553"/>
    </source>
</evidence>
<dbReference type="GO" id="GO:0000155">
    <property type="term" value="F:phosphorelay sensor kinase activity"/>
    <property type="evidence" value="ECO:0007669"/>
    <property type="project" value="InterPro"/>
</dbReference>
<keyword evidence="7" id="KW-0067">ATP-binding</keyword>
<dbReference type="SMART" id="SM00388">
    <property type="entry name" value="HisKA"/>
    <property type="match status" value="1"/>
</dbReference>
<dbReference type="PROSITE" id="PS50112">
    <property type="entry name" value="PAS"/>
    <property type="match status" value="2"/>
</dbReference>
<feature type="domain" description="PAC" evidence="14">
    <location>
        <begin position="216"/>
        <end position="272"/>
    </location>
</feature>
<evidence type="ECO:0000256" key="6">
    <source>
        <dbReference type="ARBA" id="ARBA00022777"/>
    </source>
</evidence>
<feature type="domain" description="PAC" evidence="14">
    <location>
        <begin position="478"/>
        <end position="530"/>
    </location>
</feature>
<dbReference type="InterPro" id="IPR001789">
    <property type="entry name" value="Sig_transdc_resp-reg_receiver"/>
</dbReference>
<dbReference type="InterPro" id="IPR011006">
    <property type="entry name" value="CheY-like_superfamily"/>
</dbReference>
<protein>
    <recommendedName>
        <fullName evidence="2">histidine kinase</fullName>
        <ecNumber evidence="2">2.7.13.3</ecNumber>
    </recommendedName>
</protein>
<organism evidence="15 16">
    <name type="scientific">Geomonas silvestris</name>
    <dbReference type="NCBI Taxonomy" id="2740184"/>
    <lineage>
        <taxon>Bacteria</taxon>
        <taxon>Pseudomonadati</taxon>
        <taxon>Thermodesulfobacteriota</taxon>
        <taxon>Desulfuromonadia</taxon>
        <taxon>Geobacterales</taxon>
        <taxon>Geobacteraceae</taxon>
        <taxon>Geomonas</taxon>
    </lineage>
</organism>
<dbReference type="Pfam" id="PF13188">
    <property type="entry name" value="PAS_8"/>
    <property type="match status" value="1"/>
</dbReference>
<dbReference type="InterPro" id="IPR000700">
    <property type="entry name" value="PAS-assoc_C"/>
</dbReference>
<dbReference type="PROSITE" id="PS50110">
    <property type="entry name" value="RESPONSE_REGULATORY"/>
    <property type="match status" value="1"/>
</dbReference>
<reference evidence="16" key="1">
    <citation type="submission" date="2020-06" db="EMBL/GenBank/DDBJ databases">
        <title>Draft genomic sequence of Geomonas sp. Red330.</title>
        <authorList>
            <person name="Itoh H."/>
            <person name="Zhenxing X."/>
            <person name="Ushijima N."/>
            <person name="Masuda Y."/>
            <person name="Shiratori Y."/>
            <person name="Senoo K."/>
        </authorList>
    </citation>
    <scope>NUCLEOTIDE SEQUENCE [LARGE SCALE GENOMIC DNA]</scope>
    <source>
        <strain evidence="16">Red330</strain>
    </source>
</reference>
<dbReference type="SMART" id="SM00448">
    <property type="entry name" value="REC"/>
    <property type="match status" value="1"/>
</dbReference>
<dbReference type="Proteomes" id="UP000556026">
    <property type="component" value="Unassembled WGS sequence"/>
</dbReference>
<evidence type="ECO:0000256" key="5">
    <source>
        <dbReference type="ARBA" id="ARBA00022741"/>
    </source>
</evidence>
<dbReference type="SMART" id="SM00387">
    <property type="entry name" value="HATPase_c"/>
    <property type="match status" value="1"/>
</dbReference>
<evidence type="ECO:0000256" key="8">
    <source>
        <dbReference type="ARBA" id="ARBA00023012"/>
    </source>
</evidence>
<evidence type="ECO:0000313" key="16">
    <source>
        <dbReference type="Proteomes" id="UP000556026"/>
    </source>
</evidence>
<evidence type="ECO:0000256" key="10">
    <source>
        <dbReference type="SAM" id="Coils"/>
    </source>
</evidence>
<feature type="domain" description="Response regulatory" evidence="12">
    <location>
        <begin position="778"/>
        <end position="898"/>
    </location>
</feature>
<dbReference type="AlphaFoldDB" id="A0A6V8MK04"/>
<dbReference type="InterPro" id="IPR013767">
    <property type="entry name" value="PAS_fold"/>
</dbReference>
<feature type="domain" description="PAC" evidence="14">
    <location>
        <begin position="347"/>
        <end position="399"/>
    </location>
</feature>
<keyword evidence="4" id="KW-0808">Transferase</keyword>
<dbReference type="InterPro" id="IPR013656">
    <property type="entry name" value="PAS_4"/>
</dbReference>
<dbReference type="InterPro" id="IPR003661">
    <property type="entry name" value="HisK_dim/P_dom"/>
</dbReference>
<dbReference type="Gene3D" id="3.30.565.10">
    <property type="entry name" value="Histidine kinase-like ATPase, C-terminal domain"/>
    <property type="match status" value="1"/>
</dbReference>
<keyword evidence="10" id="KW-0175">Coiled coil</keyword>
<comment type="caution">
    <text evidence="15">The sequence shown here is derived from an EMBL/GenBank/DDBJ whole genome shotgun (WGS) entry which is preliminary data.</text>
</comment>
<dbReference type="CDD" id="cd00082">
    <property type="entry name" value="HisKA"/>
    <property type="match status" value="1"/>
</dbReference>
<dbReference type="InterPro" id="IPR005467">
    <property type="entry name" value="His_kinase_dom"/>
</dbReference>
<evidence type="ECO:0000313" key="15">
    <source>
        <dbReference type="EMBL" id="GFO60083.1"/>
    </source>
</evidence>
<feature type="modified residue" description="4-aspartylphosphate" evidence="9">
    <location>
        <position position="832"/>
    </location>
</feature>
<dbReference type="PANTHER" id="PTHR43065">
    <property type="entry name" value="SENSOR HISTIDINE KINASE"/>
    <property type="match status" value="1"/>
</dbReference>
<keyword evidence="8" id="KW-0902">Two-component regulatory system</keyword>
<dbReference type="Pfam" id="PF08448">
    <property type="entry name" value="PAS_4"/>
    <property type="match status" value="1"/>
</dbReference>
<evidence type="ECO:0000259" key="14">
    <source>
        <dbReference type="PROSITE" id="PS50113"/>
    </source>
</evidence>
<dbReference type="InterPro" id="IPR004358">
    <property type="entry name" value="Sig_transdc_His_kin-like_C"/>
</dbReference>
<dbReference type="CDD" id="cd17546">
    <property type="entry name" value="REC_hyHK_CKI1_RcsC-like"/>
    <property type="match status" value="1"/>
</dbReference>
<dbReference type="InterPro" id="IPR001610">
    <property type="entry name" value="PAC"/>
</dbReference>
<keyword evidence="16" id="KW-1185">Reference proteome</keyword>
<evidence type="ECO:0000256" key="4">
    <source>
        <dbReference type="ARBA" id="ARBA00022679"/>
    </source>
</evidence>
<evidence type="ECO:0000259" key="12">
    <source>
        <dbReference type="PROSITE" id="PS50110"/>
    </source>
</evidence>
<dbReference type="SUPFAM" id="SSF47384">
    <property type="entry name" value="Homodimeric domain of signal transducing histidine kinase"/>
    <property type="match status" value="1"/>
</dbReference>
<dbReference type="SUPFAM" id="SSF52172">
    <property type="entry name" value="CheY-like"/>
    <property type="match status" value="1"/>
</dbReference>
<dbReference type="NCBIfam" id="TIGR00229">
    <property type="entry name" value="sensory_box"/>
    <property type="match status" value="3"/>
</dbReference>
<dbReference type="PANTHER" id="PTHR43065:SF42">
    <property type="entry name" value="TWO-COMPONENT SENSOR PPRA"/>
    <property type="match status" value="1"/>
</dbReference>
<proteinExistence type="predicted"/>
<dbReference type="PROSITE" id="PS50109">
    <property type="entry name" value="HIS_KIN"/>
    <property type="match status" value="1"/>
</dbReference>
<dbReference type="Gene3D" id="3.40.50.2300">
    <property type="match status" value="1"/>
</dbReference>
<dbReference type="InterPro" id="IPR035965">
    <property type="entry name" value="PAS-like_dom_sf"/>
</dbReference>
<comment type="catalytic activity">
    <reaction evidence="1">
        <text>ATP + protein L-histidine = ADP + protein N-phospho-L-histidine.</text>
        <dbReference type="EC" id="2.7.13.3"/>
    </reaction>
</comment>
<dbReference type="Pfam" id="PF00072">
    <property type="entry name" value="Response_reg"/>
    <property type="match status" value="1"/>
</dbReference>
<evidence type="ECO:0000256" key="2">
    <source>
        <dbReference type="ARBA" id="ARBA00012438"/>
    </source>
</evidence>
<dbReference type="Pfam" id="PF00989">
    <property type="entry name" value="PAS"/>
    <property type="match status" value="2"/>
</dbReference>
<dbReference type="InterPro" id="IPR036097">
    <property type="entry name" value="HisK_dim/P_sf"/>
</dbReference>
<accession>A0A6V8MK04</accession>
<keyword evidence="5" id="KW-0547">Nucleotide-binding</keyword>
<dbReference type="InterPro" id="IPR003594">
    <property type="entry name" value="HATPase_dom"/>
</dbReference>
<dbReference type="EC" id="2.7.13.3" evidence="2"/>
<dbReference type="GO" id="GO:0006355">
    <property type="term" value="P:regulation of DNA-templated transcription"/>
    <property type="evidence" value="ECO:0007669"/>
    <property type="project" value="InterPro"/>
</dbReference>
<dbReference type="PRINTS" id="PR00344">
    <property type="entry name" value="BCTRLSENSOR"/>
</dbReference>
<evidence type="ECO:0000259" key="13">
    <source>
        <dbReference type="PROSITE" id="PS50112"/>
    </source>
</evidence>
<dbReference type="InterPro" id="IPR000014">
    <property type="entry name" value="PAS"/>
</dbReference>
<evidence type="ECO:0000256" key="7">
    <source>
        <dbReference type="ARBA" id="ARBA00022840"/>
    </source>
</evidence>
<keyword evidence="3 9" id="KW-0597">Phosphoprotein</keyword>
<dbReference type="GO" id="GO:0005524">
    <property type="term" value="F:ATP binding"/>
    <property type="evidence" value="ECO:0007669"/>
    <property type="project" value="UniProtKB-KW"/>
</dbReference>
<evidence type="ECO:0000259" key="11">
    <source>
        <dbReference type="PROSITE" id="PS50109"/>
    </source>
</evidence>
<dbReference type="InterPro" id="IPR036890">
    <property type="entry name" value="HATPase_C_sf"/>
</dbReference>
<gene>
    <name evidence="15" type="ORF">GMST_24080</name>
</gene>
<dbReference type="SMART" id="SM00091">
    <property type="entry name" value="PAS"/>
    <property type="match status" value="4"/>
</dbReference>
<evidence type="ECO:0000256" key="1">
    <source>
        <dbReference type="ARBA" id="ARBA00000085"/>
    </source>
</evidence>